<feature type="region of interest" description="Disordered" evidence="1">
    <location>
        <begin position="43"/>
        <end position="70"/>
    </location>
</feature>
<dbReference type="InterPro" id="IPR001251">
    <property type="entry name" value="CRAL-TRIO_dom"/>
</dbReference>
<dbReference type="PANTHER" id="PTHR46277:SF19">
    <property type="entry name" value="RANDOM SLUG PROTEIN 5-LIKE"/>
    <property type="match status" value="1"/>
</dbReference>
<protein>
    <recommendedName>
        <fullName evidence="2">CRAL-TRIO domain-containing protein</fullName>
    </recommendedName>
</protein>
<proteinExistence type="predicted"/>
<dbReference type="InterPro" id="IPR036865">
    <property type="entry name" value="CRAL-TRIO_dom_sf"/>
</dbReference>
<organism evidence="3 4">
    <name type="scientific">Cinchona calisaya</name>
    <dbReference type="NCBI Taxonomy" id="153742"/>
    <lineage>
        <taxon>Eukaryota</taxon>
        <taxon>Viridiplantae</taxon>
        <taxon>Streptophyta</taxon>
        <taxon>Embryophyta</taxon>
        <taxon>Tracheophyta</taxon>
        <taxon>Spermatophyta</taxon>
        <taxon>Magnoliopsida</taxon>
        <taxon>eudicotyledons</taxon>
        <taxon>Gunneridae</taxon>
        <taxon>Pentapetalae</taxon>
        <taxon>asterids</taxon>
        <taxon>lamiids</taxon>
        <taxon>Gentianales</taxon>
        <taxon>Rubiaceae</taxon>
        <taxon>Cinchonoideae</taxon>
        <taxon>Cinchoneae</taxon>
        <taxon>Cinchona</taxon>
    </lineage>
</organism>
<dbReference type="CDD" id="cd00170">
    <property type="entry name" value="SEC14"/>
    <property type="match status" value="1"/>
</dbReference>
<dbReference type="SMART" id="SM00516">
    <property type="entry name" value="SEC14"/>
    <property type="match status" value="1"/>
</dbReference>
<reference evidence="3 4" key="1">
    <citation type="submission" date="2024-11" db="EMBL/GenBank/DDBJ databases">
        <title>A near-complete genome assembly of Cinchona calisaya.</title>
        <authorList>
            <person name="Lian D.C."/>
            <person name="Zhao X.W."/>
            <person name="Wei L."/>
        </authorList>
    </citation>
    <scope>NUCLEOTIDE SEQUENCE [LARGE SCALE GENOMIC DNA]</scope>
    <source>
        <tissue evidence="3">Nenye</tissue>
    </source>
</reference>
<evidence type="ECO:0000313" key="3">
    <source>
        <dbReference type="EMBL" id="KAL3512062.1"/>
    </source>
</evidence>
<dbReference type="Proteomes" id="UP001630127">
    <property type="component" value="Unassembled WGS sequence"/>
</dbReference>
<dbReference type="EMBL" id="JBJUIK010000011">
    <property type="protein sequence ID" value="KAL3512062.1"/>
    <property type="molecule type" value="Genomic_DNA"/>
</dbReference>
<dbReference type="AlphaFoldDB" id="A0ABD2Z0Y0"/>
<dbReference type="SUPFAM" id="SSF52087">
    <property type="entry name" value="CRAL/TRIO domain"/>
    <property type="match status" value="1"/>
</dbReference>
<dbReference type="Pfam" id="PF00650">
    <property type="entry name" value="CRAL_TRIO"/>
    <property type="match status" value="1"/>
</dbReference>
<dbReference type="PANTHER" id="PTHR46277">
    <property type="entry name" value="OS03G0850700 PROTEIN"/>
    <property type="match status" value="1"/>
</dbReference>
<evidence type="ECO:0000259" key="2">
    <source>
        <dbReference type="PROSITE" id="PS50191"/>
    </source>
</evidence>
<sequence>MSGSGVQELVGAFAFYGSDVRLDALSTLDDTMYNTEEIPVEKDIPSSVASTSGTKQHRKRSRSNDEIEKNSEKLGEVATALTKLSNNRLIVSDLYAELMKMKGYDDEFLATVFDHLVQNEMLALAFMAKSEKLRRISLDNFKKEKDLSFHDYYPERLGKLLIIHAPYIFMTAWKIFYPFIDTTTKKKIKFVEDKRLKATLLEDIDDSQLPEIYGGKLPLLPIQDA</sequence>
<dbReference type="Gene3D" id="3.40.525.10">
    <property type="entry name" value="CRAL-TRIO lipid binding domain"/>
    <property type="match status" value="1"/>
</dbReference>
<dbReference type="PROSITE" id="PS50191">
    <property type="entry name" value="CRAL_TRIO"/>
    <property type="match status" value="1"/>
</dbReference>
<gene>
    <name evidence="3" type="ORF">ACH5RR_024779</name>
</gene>
<keyword evidence="4" id="KW-1185">Reference proteome</keyword>
<name>A0ABD2Z0Y0_9GENT</name>
<comment type="caution">
    <text evidence="3">The sequence shown here is derived from an EMBL/GenBank/DDBJ whole genome shotgun (WGS) entry which is preliminary data.</text>
</comment>
<evidence type="ECO:0000256" key="1">
    <source>
        <dbReference type="SAM" id="MobiDB-lite"/>
    </source>
</evidence>
<accession>A0ABD2Z0Y0</accession>
<evidence type="ECO:0000313" key="4">
    <source>
        <dbReference type="Proteomes" id="UP001630127"/>
    </source>
</evidence>
<feature type="domain" description="CRAL-TRIO" evidence="2">
    <location>
        <begin position="91"/>
        <end position="221"/>
    </location>
</feature>